<feature type="signal peptide" evidence="2">
    <location>
        <begin position="1"/>
        <end position="24"/>
    </location>
</feature>
<gene>
    <name evidence="3" type="ORF">SAMN05216337_105620</name>
</gene>
<proteinExistence type="predicted"/>
<keyword evidence="2" id="KW-0732">Signal</keyword>
<dbReference type="Proteomes" id="UP000199245">
    <property type="component" value="Unassembled WGS sequence"/>
</dbReference>
<feature type="region of interest" description="Disordered" evidence="1">
    <location>
        <begin position="106"/>
        <end position="144"/>
    </location>
</feature>
<organism evidence="3 4">
    <name type="scientific">Bradyrhizobium brasilense</name>
    <dbReference type="NCBI Taxonomy" id="1419277"/>
    <lineage>
        <taxon>Bacteria</taxon>
        <taxon>Pseudomonadati</taxon>
        <taxon>Pseudomonadota</taxon>
        <taxon>Alphaproteobacteria</taxon>
        <taxon>Hyphomicrobiales</taxon>
        <taxon>Nitrobacteraceae</taxon>
        <taxon>Bradyrhizobium</taxon>
    </lineage>
</organism>
<evidence type="ECO:0000313" key="3">
    <source>
        <dbReference type="EMBL" id="SDF44412.1"/>
    </source>
</evidence>
<name>A0A1G7L4D9_9BRAD</name>
<feature type="chain" id="PRO_5011443648" description="Twin-arginine translocation pathway signal" evidence="2">
    <location>
        <begin position="25"/>
        <end position="144"/>
    </location>
</feature>
<reference evidence="3 4" key="1">
    <citation type="submission" date="2016-10" db="EMBL/GenBank/DDBJ databases">
        <authorList>
            <person name="de Groot N.N."/>
        </authorList>
    </citation>
    <scope>NUCLEOTIDE SEQUENCE [LARGE SCALE GENOMIC DNA]</scope>
    <source>
        <strain evidence="3 4">R5</strain>
    </source>
</reference>
<accession>A0A1G7L4D9</accession>
<evidence type="ECO:0000313" key="4">
    <source>
        <dbReference type="Proteomes" id="UP000199245"/>
    </source>
</evidence>
<evidence type="ECO:0000256" key="1">
    <source>
        <dbReference type="SAM" id="MobiDB-lite"/>
    </source>
</evidence>
<dbReference type="RefSeq" id="WP_092089664.1">
    <property type="nucleotide sequence ID" value="NZ_FMZW01000056.1"/>
</dbReference>
<sequence length="144" mass="15296">MSVRFPRRLKLSRAAAVIALFASAAGVAGCAQIGDTVPSAFADPAKYELYDCKQLENERSNLKTRAADQEKLMAKAETGVGGTVVSEMVYRNELISIHSQQKLADEAWRKGKCHESPPDTPAAAAPAAPTPAAKGPRAPRGLVH</sequence>
<dbReference type="PROSITE" id="PS51257">
    <property type="entry name" value="PROKAR_LIPOPROTEIN"/>
    <property type="match status" value="1"/>
</dbReference>
<evidence type="ECO:0008006" key="5">
    <source>
        <dbReference type="Google" id="ProtNLM"/>
    </source>
</evidence>
<dbReference type="EMBL" id="FMZW01000056">
    <property type="protein sequence ID" value="SDF44412.1"/>
    <property type="molecule type" value="Genomic_DNA"/>
</dbReference>
<protein>
    <recommendedName>
        <fullName evidence="5">Twin-arginine translocation pathway signal</fullName>
    </recommendedName>
</protein>
<evidence type="ECO:0000256" key="2">
    <source>
        <dbReference type="SAM" id="SignalP"/>
    </source>
</evidence>
<feature type="compositionally biased region" description="Basic and acidic residues" evidence="1">
    <location>
        <begin position="106"/>
        <end position="117"/>
    </location>
</feature>
<dbReference type="AlphaFoldDB" id="A0A1G7L4D9"/>
<feature type="compositionally biased region" description="Low complexity" evidence="1">
    <location>
        <begin position="121"/>
        <end position="144"/>
    </location>
</feature>